<dbReference type="AlphaFoldDB" id="A0A8H5ZUV1"/>
<evidence type="ECO:0000256" key="1">
    <source>
        <dbReference type="ARBA" id="ARBA00006721"/>
    </source>
</evidence>
<comment type="caution">
    <text evidence="4">The sequence shown here is derived from an EMBL/GenBank/DDBJ whole genome shotgun (WGS) entry which is preliminary data.</text>
</comment>
<evidence type="ECO:0000256" key="3">
    <source>
        <dbReference type="ARBA" id="ARBA00022679"/>
    </source>
</evidence>
<accession>A0A8H5ZUV1</accession>
<dbReference type="EMBL" id="SPNV01001042">
    <property type="protein sequence ID" value="KAF5854720.1"/>
    <property type="molecule type" value="Genomic_DNA"/>
</dbReference>
<keyword evidence="3" id="KW-0808">Transferase</keyword>
<reference evidence="4 5" key="1">
    <citation type="submission" date="2019-04" db="EMBL/GenBank/DDBJ databases">
        <title>Aspergillus burnettii sp. nov., novel species from soil in southeast Queensland.</title>
        <authorList>
            <person name="Gilchrist C.L.M."/>
            <person name="Pitt J.I."/>
            <person name="Lange L."/>
            <person name="Lacey H.J."/>
            <person name="Vuong D."/>
            <person name="Midgley D.J."/>
            <person name="Greenfield P."/>
            <person name="Bradbury M."/>
            <person name="Lacey E."/>
            <person name="Busk P.K."/>
            <person name="Pilgaard B."/>
            <person name="Chooi Y.H."/>
            <person name="Piggott A.M."/>
        </authorList>
    </citation>
    <scope>NUCLEOTIDE SEQUENCE [LARGE SCALE GENOMIC DNA]</scope>
    <source>
        <strain evidence="4 5">FRR 5400</strain>
    </source>
</reference>
<comment type="similarity">
    <text evidence="1">Belongs to the glycosyltransferase 25 family.</text>
</comment>
<dbReference type="InterPro" id="IPR050757">
    <property type="entry name" value="Collagen_mod_GT25"/>
</dbReference>
<organism evidence="4 5">
    <name type="scientific">Petromyces alliaceus</name>
    <name type="common">Aspergillus alliaceus</name>
    <dbReference type="NCBI Taxonomy" id="209559"/>
    <lineage>
        <taxon>Eukaryota</taxon>
        <taxon>Fungi</taxon>
        <taxon>Dikarya</taxon>
        <taxon>Ascomycota</taxon>
        <taxon>Pezizomycotina</taxon>
        <taxon>Eurotiomycetes</taxon>
        <taxon>Eurotiomycetidae</taxon>
        <taxon>Eurotiales</taxon>
        <taxon>Aspergillaceae</taxon>
        <taxon>Aspergillus</taxon>
        <taxon>Aspergillus subgen. Circumdati</taxon>
    </lineage>
</organism>
<keyword evidence="5" id="KW-1185">Reference proteome</keyword>
<feature type="non-terminal residue" evidence="4">
    <location>
        <position position="169"/>
    </location>
</feature>
<dbReference type="InterPro" id="IPR002654">
    <property type="entry name" value="Glyco_trans_25"/>
</dbReference>
<sequence length="169" mass="18922">MSWIYLYYSPMASVADNGTPRNLYVSPVDYESELSNDPLTDIKNQTLGFEKVFAIGFQGRTDKHDAMTMGASVTGFTIHWMEAVDPGQMLDKAYPSSWEKVRAKPAEVGCWRAHMNVMEYIVSHQIATALIFEDDADWDVSLKSQLVEFARGARALQNTTTVPVSPYGD</sequence>
<evidence type="ECO:0000313" key="4">
    <source>
        <dbReference type="EMBL" id="KAF5854720.1"/>
    </source>
</evidence>
<keyword evidence="2" id="KW-0328">Glycosyltransferase</keyword>
<dbReference type="PANTHER" id="PTHR10730">
    <property type="entry name" value="PROCOLLAGEN-LYSINE,2-OXOGLUTARATE 5-DIOXYGENASE/GLYCOSYLTRANSFERASE 25 FAMILY MEMBER"/>
    <property type="match status" value="1"/>
</dbReference>
<dbReference type="CDD" id="cd06532">
    <property type="entry name" value="Glyco_transf_25"/>
    <property type="match status" value="1"/>
</dbReference>
<dbReference type="Proteomes" id="UP000541154">
    <property type="component" value="Unassembled WGS sequence"/>
</dbReference>
<evidence type="ECO:0000313" key="5">
    <source>
        <dbReference type="Proteomes" id="UP000541154"/>
    </source>
</evidence>
<protein>
    <recommendedName>
        <fullName evidence="6">Glycosyltransferase family 25 protein</fullName>
    </recommendedName>
</protein>
<dbReference type="PANTHER" id="PTHR10730:SF53">
    <property type="entry name" value="GLYCOSYLTRANSFERASE 25 FAMILY MEMBER"/>
    <property type="match status" value="1"/>
</dbReference>
<dbReference type="GO" id="GO:0016740">
    <property type="term" value="F:transferase activity"/>
    <property type="evidence" value="ECO:0007669"/>
    <property type="project" value="UniProtKB-KW"/>
</dbReference>
<evidence type="ECO:0000256" key="2">
    <source>
        <dbReference type="ARBA" id="ARBA00022676"/>
    </source>
</evidence>
<evidence type="ECO:0008006" key="6">
    <source>
        <dbReference type="Google" id="ProtNLM"/>
    </source>
</evidence>
<gene>
    <name evidence="4" type="ORF">ETB97_000469</name>
</gene>
<proteinExistence type="inferred from homology"/>
<name>A0A8H5ZUV1_PETAA</name>